<gene>
    <name evidence="1" type="ORF">FH752_05820</name>
</gene>
<dbReference type="AlphaFoldDB" id="A0A844HZF4"/>
<dbReference type="Proteomes" id="UP000431462">
    <property type="component" value="Unassembled WGS sequence"/>
</dbReference>
<proteinExistence type="predicted"/>
<dbReference type="EMBL" id="VENC01000006">
    <property type="protein sequence ID" value="MTI98121.1"/>
    <property type="molecule type" value="Genomic_DNA"/>
</dbReference>
<evidence type="ECO:0000313" key="1">
    <source>
        <dbReference type="EMBL" id="MTI98121.1"/>
    </source>
</evidence>
<organism evidence="1 2">
    <name type="scientific">Marinobacter adhaerens</name>
    <dbReference type="NCBI Taxonomy" id="1033846"/>
    <lineage>
        <taxon>Bacteria</taxon>
        <taxon>Pseudomonadati</taxon>
        <taxon>Pseudomonadota</taxon>
        <taxon>Gammaproteobacteria</taxon>
        <taxon>Pseudomonadales</taxon>
        <taxon>Marinobacteraceae</taxon>
        <taxon>Marinobacter</taxon>
    </lineage>
</organism>
<name>A0A844HZF4_9GAMM</name>
<comment type="caution">
    <text evidence="1">The sequence shown here is derived from an EMBL/GenBank/DDBJ whole genome shotgun (WGS) entry which is preliminary data.</text>
</comment>
<protein>
    <submittedName>
        <fullName evidence="1">Uncharacterized protein</fullName>
    </submittedName>
</protein>
<reference evidence="1 2" key="1">
    <citation type="submission" date="2019-06" db="EMBL/GenBank/DDBJ databases">
        <title>Enrichment of Autotrophic Halophilic Microorganisms from Red Sea Brine Pool Using Microbial Electrosynthesis System.</title>
        <authorList>
            <person name="Alqahtani M.F."/>
            <person name="Bajracharya S."/>
            <person name="Katuri K.P."/>
            <person name="Ali M."/>
            <person name="Saikaly P.E."/>
        </authorList>
    </citation>
    <scope>NUCLEOTIDE SEQUENCE [LARGE SCALE GENOMIC DNA]</scope>
    <source>
        <strain evidence="1">MES15</strain>
    </source>
</reference>
<accession>A0A844HZF4</accession>
<sequence>MAHSNAPNHDISEVMIRLGLSETDLSKLLKAADIDYPVHASPGRSTNTNPLSEKEVEVLRSGGAKGLDEGPDLHLARVNSLQRLIEECQTLTDHALKSESVAKLLQISVSDVERDAQRSPPSLHGFEVEPGVWRFPAWQFTDAGEIPHLSSILEIVAQWKPVLLDRFMRLPHCDLEIDGKSVCPREWLIAKHEPDLIFQLARFIGSN</sequence>
<evidence type="ECO:0000313" key="2">
    <source>
        <dbReference type="Proteomes" id="UP000431462"/>
    </source>
</evidence>